<comment type="caution">
    <text evidence="1">The sequence shown here is derived from an EMBL/GenBank/DDBJ whole genome shotgun (WGS) entry which is preliminary data.</text>
</comment>
<gene>
    <name evidence="1" type="ORF">IAC69_01465</name>
</gene>
<dbReference type="EMBL" id="JADINC010000023">
    <property type="protein sequence ID" value="MBO8425129.1"/>
    <property type="molecule type" value="Genomic_DNA"/>
</dbReference>
<reference evidence="1" key="2">
    <citation type="journal article" date="2021" name="PeerJ">
        <title>Extensive microbial diversity within the chicken gut microbiome revealed by metagenomics and culture.</title>
        <authorList>
            <person name="Gilroy R."/>
            <person name="Ravi A."/>
            <person name="Getino M."/>
            <person name="Pursley I."/>
            <person name="Horton D.L."/>
            <person name="Alikhan N.F."/>
            <person name="Baker D."/>
            <person name="Gharbi K."/>
            <person name="Hall N."/>
            <person name="Watson M."/>
            <person name="Adriaenssens E.M."/>
            <person name="Foster-Nyarko E."/>
            <person name="Jarju S."/>
            <person name="Secka A."/>
            <person name="Antonio M."/>
            <person name="Oren A."/>
            <person name="Chaudhuri R.R."/>
            <person name="La Ragione R."/>
            <person name="Hildebrand F."/>
            <person name="Pallen M.J."/>
        </authorList>
    </citation>
    <scope>NUCLEOTIDE SEQUENCE</scope>
    <source>
        <strain evidence="1">8207</strain>
    </source>
</reference>
<reference evidence="1" key="1">
    <citation type="submission" date="2020-10" db="EMBL/GenBank/DDBJ databases">
        <authorList>
            <person name="Gilroy R."/>
        </authorList>
    </citation>
    <scope>NUCLEOTIDE SEQUENCE</scope>
    <source>
        <strain evidence="1">8207</strain>
    </source>
</reference>
<dbReference type="AlphaFoldDB" id="A0A9D9DH47"/>
<name>A0A9D9DH47_9PROT</name>
<evidence type="ECO:0000313" key="1">
    <source>
        <dbReference type="EMBL" id="MBO8425129.1"/>
    </source>
</evidence>
<protein>
    <submittedName>
        <fullName evidence="1">Uncharacterized protein</fullName>
    </submittedName>
</protein>
<dbReference type="Proteomes" id="UP000823630">
    <property type="component" value="Unassembled WGS sequence"/>
</dbReference>
<proteinExistence type="predicted"/>
<sequence length="68" mass="6609">MDGAFTQKSGRCSVFDGFFVLLGLGCRGAPDGAGGGEASALSGGYGGAGGSGTTGTSDTSYVRIYKFG</sequence>
<accession>A0A9D9DH47</accession>
<evidence type="ECO:0000313" key="2">
    <source>
        <dbReference type="Proteomes" id="UP000823630"/>
    </source>
</evidence>
<organism evidence="1 2">
    <name type="scientific">Candidatus Enterousia avistercoris</name>
    <dbReference type="NCBI Taxonomy" id="2840788"/>
    <lineage>
        <taxon>Bacteria</taxon>
        <taxon>Pseudomonadati</taxon>
        <taxon>Pseudomonadota</taxon>
        <taxon>Alphaproteobacteria</taxon>
        <taxon>Candidatus Enterousia</taxon>
    </lineage>
</organism>